<dbReference type="AlphaFoldDB" id="A0A8J8GCK9"/>
<keyword evidence="3" id="KW-1185">Reference proteome</keyword>
<protein>
    <submittedName>
        <fullName evidence="2">Uncharacterized protein</fullName>
    </submittedName>
</protein>
<sequence length="79" mass="9638">MKDMEARKTKKKLKIFYIIFFTIFLILPLGIYVYFQYQLNSLEKETLNHLYNHGYRDIDLKEVDTTFQFGSRFVTKIIF</sequence>
<accession>A0A8J8GCK9</accession>
<evidence type="ECO:0000256" key="1">
    <source>
        <dbReference type="SAM" id="Phobius"/>
    </source>
</evidence>
<comment type="caution">
    <text evidence="2">The sequence shown here is derived from an EMBL/GenBank/DDBJ whole genome shotgun (WGS) entry which is preliminary data.</text>
</comment>
<proteinExistence type="predicted"/>
<keyword evidence="1" id="KW-0812">Transmembrane</keyword>
<reference evidence="2" key="1">
    <citation type="submission" date="2020-06" db="EMBL/GenBank/DDBJ databases">
        <title>A novel thermopfilic bacterium from Erzurum, Turkey.</title>
        <authorList>
            <person name="Adiguzel A."/>
            <person name="Ay H."/>
            <person name="Baltaci M.O."/>
        </authorList>
    </citation>
    <scope>NUCLEOTIDE SEQUENCE</scope>
    <source>
        <strain evidence="2">P2</strain>
    </source>
</reference>
<keyword evidence="1" id="KW-1133">Transmembrane helix</keyword>
<evidence type="ECO:0000313" key="2">
    <source>
        <dbReference type="EMBL" id="NSL51212.1"/>
    </source>
</evidence>
<dbReference type="Proteomes" id="UP000625804">
    <property type="component" value="Unassembled WGS sequence"/>
</dbReference>
<keyword evidence="1" id="KW-0472">Membrane</keyword>
<feature type="transmembrane region" description="Helical" evidence="1">
    <location>
        <begin position="15"/>
        <end position="35"/>
    </location>
</feature>
<name>A0A8J8GCK9_9BACI</name>
<organism evidence="2 3">
    <name type="scientific">Calidifontibacillus erzurumensis</name>
    <dbReference type="NCBI Taxonomy" id="2741433"/>
    <lineage>
        <taxon>Bacteria</taxon>
        <taxon>Bacillati</taxon>
        <taxon>Bacillota</taxon>
        <taxon>Bacilli</taxon>
        <taxon>Bacillales</taxon>
        <taxon>Bacillaceae</taxon>
        <taxon>Calidifontibacillus/Schinkia group</taxon>
        <taxon>Calidifontibacillus</taxon>
    </lineage>
</organism>
<gene>
    <name evidence="2" type="ORF">HR057_05445</name>
</gene>
<dbReference type="RefSeq" id="WP_173730410.1">
    <property type="nucleotide sequence ID" value="NZ_JABTTE010000004.1"/>
</dbReference>
<evidence type="ECO:0000313" key="3">
    <source>
        <dbReference type="Proteomes" id="UP000625804"/>
    </source>
</evidence>
<dbReference type="EMBL" id="JABTTE010000004">
    <property type="protein sequence ID" value="NSL51212.1"/>
    <property type="molecule type" value="Genomic_DNA"/>
</dbReference>